<accession>A0A4P6JYR7</accession>
<dbReference type="AlphaFoldDB" id="A0A4P6JYR7"/>
<dbReference type="Pfam" id="PF12867">
    <property type="entry name" value="DinB_2"/>
    <property type="match status" value="1"/>
</dbReference>
<name>A0A4P6JYR7_KTERU</name>
<dbReference type="Gene3D" id="1.20.120.450">
    <property type="entry name" value="dinb family like domain"/>
    <property type="match status" value="1"/>
</dbReference>
<dbReference type="EMBL" id="CP035758">
    <property type="protein sequence ID" value="QBD80196.1"/>
    <property type="molecule type" value="Genomic_DNA"/>
</dbReference>
<dbReference type="SUPFAM" id="SSF109854">
    <property type="entry name" value="DinB/YfiT-like putative metalloenzymes"/>
    <property type="match status" value="1"/>
</dbReference>
<proteinExistence type="predicted"/>
<protein>
    <submittedName>
        <fullName evidence="2">DinB family protein</fullName>
    </submittedName>
</protein>
<dbReference type="InterPro" id="IPR034660">
    <property type="entry name" value="DinB/YfiT-like"/>
</dbReference>
<gene>
    <name evidence="2" type="ORF">EPA93_31145</name>
</gene>
<feature type="domain" description="DinB-like" evidence="1">
    <location>
        <begin position="42"/>
        <end position="180"/>
    </location>
</feature>
<organism evidence="2 3">
    <name type="scientific">Ktedonosporobacter rubrisoli</name>
    <dbReference type="NCBI Taxonomy" id="2509675"/>
    <lineage>
        <taxon>Bacteria</taxon>
        <taxon>Bacillati</taxon>
        <taxon>Chloroflexota</taxon>
        <taxon>Ktedonobacteria</taxon>
        <taxon>Ktedonobacterales</taxon>
        <taxon>Ktedonosporobacteraceae</taxon>
        <taxon>Ktedonosporobacter</taxon>
    </lineage>
</organism>
<evidence type="ECO:0000313" key="3">
    <source>
        <dbReference type="Proteomes" id="UP000290365"/>
    </source>
</evidence>
<keyword evidence="3" id="KW-1185">Reference proteome</keyword>
<sequence>MLCARGENSKRETTMNEVEIAQLRSYLASQAMRRTPAQLLEALQKTYAEFVQATHTIPDSAFYTSPQEQEWSAAKVVAHVQTMLAAYQQAISMVLECGEQPEAQSEAISGAIDPSLQGVSREQLLSALEATCEHLRDVVLRADPQAHLDLSWGHFELGQMHWREWLLFARVHLKVHVQQMQDLARQMEMQS</sequence>
<evidence type="ECO:0000313" key="2">
    <source>
        <dbReference type="EMBL" id="QBD80196.1"/>
    </source>
</evidence>
<dbReference type="OrthoDB" id="155925at2"/>
<evidence type="ECO:0000259" key="1">
    <source>
        <dbReference type="Pfam" id="PF12867"/>
    </source>
</evidence>
<dbReference type="InterPro" id="IPR024775">
    <property type="entry name" value="DinB-like"/>
</dbReference>
<dbReference type="KEGG" id="kbs:EPA93_31145"/>
<dbReference type="Proteomes" id="UP000290365">
    <property type="component" value="Chromosome"/>
</dbReference>
<reference evidence="2 3" key="1">
    <citation type="submission" date="2019-01" db="EMBL/GenBank/DDBJ databases">
        <title>Ktedonosporobacter rubrisoli SCAWS-G2.</title>
        <authorList>
            <person name="Huang Y."/>
            <person name="Yan B."/>
        </authorList>
    </citation>
    <scope>NUCLEOTIDE SEQUENCE [LARGE SCALE GENOMIC DNA]</scope>
    <source>
        <strain evidence="2 3">SCAWS-G2</strain>
    </source>
</reference>